<keyword evidence="1" id="KW-1133">Transmembrane helix</keyword>
<dbReference type="EMBL" id="CAKLDM010000001">
    <property type="protein sequence ID" value="CAH0537673.1"/>
    <property type="molecule type" value="Genomic_DNA"/>
</dbReference>
<proteinExistence type="predicted"/>
<evidence type="ECO:0000313" key="3">
    <source>
        <dbReference type="Proteomes" id="UP000838748"/>
    </source>
</evidence>
<dbReference type="Proteomes" id="UP000838748">
    <property type="component" value="Unassembled WGS sequence"/>
</dbReference>
<reference evidence="2" key="1">
    <citation type="submission" date="2021-11" db="EMBL/GenBank/DDBJ databases">
        <authorList>
            <person name="Rodrigo-Torres L."/>
            <person name="Arahal R. D."/>
            <person name="Lucena T."/>
        </authorList>
    </citation>
    <scope>NUCLEOTIDE SEQUENCE</scope>
    <source>
        <strain evidence="2">CECT 7928</strain>
    </source>
</reference>
<name>A0ABM9A1U2_9VIBR</name>
<dbReference type="InterPro" id="IPR021313">
    <property type="entry name" value="DUF2909"/>
</dbReference>
<evidence type="ECO:0000256" key="1">
    <source>
        <dbReference type="SAM" id="Phobius"/>
    </source>
</evidence>
<evidence type="ECO:0000313" key="2">
    <source>
        <dbReference type="EMBL" id="CAH0537673.1"/>
    </source>
</evidence>
<keyword evidence="1" id="KW-0812">Transmembrane</keyword>
<sequence>MVLVFKIALVFMLLFIFFNLARALVQMVREPSEADENTQPMSHYLGKRVLFSAIVVLLLIIALTSGWLEPNPRPY</sequence>
<keyword evidence="1" id="KW-0472">Membrane</keyword>
<dbReference type="RefSeq" id="WP_237360577.1">
    <property type="nucleotide sequence ID" value="NZ_CAKLDM010000001.1"/>
</dbReference>
<feature type="transmembrane region" description="Helical" evidence="1">
    <location>
        <begin position="49"/>
        <end position="68"/>
    </location>
</feature>
<accession>A0ABM9A1U2</accession>
<organism evidence="2 3">
    <name type="scientific">Vibrio marisflavi CECT 7928</name>
    <dbReference type="NCBI Taxonomy" id="634439"/>
    <lineage>
        <taxon>Bacteria</taxon>
        <taxon>Pseudomonadati</taxon>
        <taxon>Pseudomonadota</taxon>
        <taxon>Gammaproteobacteria</taxon>
        <taxon>Vibrionales</taxon>
        <taxon>Vibrionaceae</taxon>
        <taxon>Vibrio</taxon>
    </lineage>
</organism>
<protein>
    <recommendedName>
        <fullName evidence="4">DUF2909 domain-containing protein</fullName>
    </recommendedName>
</protein>
<keyword evidence="3" id="KW-1185">Reference proteome</keyword>
<gene>
    <name evidence="2" type="ORF">VMF7928_01229</name>
</gene>
<evidence type="ECO:0008006" key="4">
    <source>
        <dbReference type="Google" id="ProtNLM"/>
    </source>
</evidence>
<dbReference type="Pfam" id="PF11137">
    <property type="entry name" value="DUF2909"/>
    <property type="match status" value="1"/>
</dbReference>
<comment type="caution">
    <text evidence="2">The sequence shown here is derived from an EMBL/GenBank/DDBJ whole genome shotgun (WGS) entry which is preliminary data.</text>
</comment>